<dbReference type="Proteomes" id="UP000663880">
    <property type="component" value="Unassembled WGS sequence"/>
</dbReference>
<feature type="transmembrane region" description="Helical" evidence="1">
    <location>
        <begin position="303"/>
        <end position="326"/>
    </location>
</feature>
<feature type="transmembrane region" description="Helical" evidence="1">
    <location>
        <begin position="403"/>
        <end position="422"/>
    </location>
</feature>
<dbReference type="AlphaFoldDB" id="A0A821LLF8"/>
<accession>A0A821LLF8</accession>
<dbReference type="Pfam" id="PF25085">
    <property type="entry name" value="DUF7802"/>
    <property type="match status" value="1"/>
</dbReference>
<feature type="transmembrane region" description="Helical" evidence="1">
    <location>
        <begin position="201"/>
        <end position="217"/>
    </location>
</feature>
<feature type="transmembrane region" description="Helical" evidence="1">
    <location>
        <begin position="59"/>
        <end position="79"/>
    </location>
</feature>
<sequence length="439" mass="50651">MPDKNWLRHISTAPAIANSPKGCGIALNARMYFCCQPVYDSWFVRVNDVSDLWNNQPTYIISQAIYVVGGLLTLLHALSKGGRWPYFWVGILLHGIVADNFWTIVVPEFDNFWHSQTPIIFLGGRLPLHIILLYPVFIYNAAYAVSKLNLPKYAEPFAVGLVTVLIDIPYDIVAVKFVHWVWHDTDPNIFDRHYWVPWNSYYFHATFSASFFYLFHATRRYLAPKVPQWTAAGWRSEFLSLVISSAMGMFGGVLLFVPIYHPLHDMYNIHSEVTFFLLFALYSAFILQGLLSDRPKNKDRLTAFDYLLLLQLIVHYLAYWCFVMFMDPEKEVSVGFHQPVGPCGEKESLVTPFGQTLHKNKYLCASNYDEKYYDFRCVGGKIPPNGSKWYTICGTPFENRTEYITVVSAILILAFGVFRAFYFKNVEIIPPLIVKKKNK</sequence>
<dbReference type="EMBL" id="CAJOBZ010000001">
    <property type="protein sequence ID" value="CAF4752755.1"/>
    <property type="molecule type" value="Genomic_DNA"/>
</dbReference>
<proteinExistence type="predicted"/>
<evidence type="ECO:0000256" key="1">
    <source>
        <dbReference type="SAM" id="Phobius"/>
    </source>
</evidence>
<reference evidence="3" key="1">
    <citation type="submission" date="2021-02" db="EMBL/GenBank/DDBJ databases">
        <authorList>
            <person name="Steward A R."/>
        </authorList>
    </citation>
    <scope>NUCLEOTIDE SEQUENCE</scope>
</reference>
<keyword evidence="1" id="KW-0812">Transmembrane</keyword>
<organism evidence="3 4">
    <name type="scientific">Pieris macdunnoughi</name>
    <dbReference type="NCBI Taxonomy" id="345717"/>
    <lineage>
        <taxon>Eukaryota</taxon>
        <taxon>Metazoa</taxon>
        <taxon>Ecdysozoa</taxon>
        <taxon>Arthropoda</taxon>
        <taxon>Hexapoda</taxon>
        <taxon>Insecta</taxon>
        <taxon>Pterygota</taxon>
        <taxon>Neoptera</taxon>
        <taxon>Endopterygota</taxon>
        <taxon>Lepidoptera</taxon>
        <taxon>Glossata</taxon>
        <taxon>Ditrysia</taxon>
        <taxon>Papilionoidea</taxon>
        <taxon>Pieridae</taxon>
        <taxon>Pierinae</taxon>
        <taxon>Pieris</taxon>
    </lineage>
</organism>
<evidence type="ECO:0000259" key="2">
    <source>
        <dbReference type="Pfam" id="PF25085"/>
    </source>
</evidence>
<feature type="transmembrane region" description="Helical" evidence="1">
    <location>
        <begin position="126"/>
        <end position="145"/>
    </location>
</feature>
<feature type="transmembrane region" description="Helical" evidence="1">
    <location>
        <begin position="86"/>
        <end position="106"/>
    </location>
</feature>
<evidence type="ECO:0000313" key="4">
    <source>
        <dbReference type="Proteomes" id="UP000663880"/>
    </source>
</evidence>
<gene>
    <name evidence="3" type="ORF">PMACD_LOCUS797</name>
</gene>
<dbReference type="InterPro" id="IPR056704">
    <property type="entry name" value="DUF7802"/>
</dbReference>
<comment type="caution">
    <text evidence="3">The sequence shown here is derived from an EMBL/GenBank/DDBJ whole genome shotgun (WGS) entry which is preliminary data.</text>
</comment>
<keyword evidence="1" id="KW-0472">Membrane</keyword>
<feature type="transmembrane region" description="Helical" evidence="1">
    <location>
        <begin position="157"/>
        <end position="181"/>
    </location>
</feature>
<evidence type="ECO:0000313" key="3">
    <source>
        <dbReference type="EMBL" id="CAF4752755.1"/>
    </source>
</evidence>
<protein>
    <recommendedName>
        <fullName evidence="2">DUF7802 domain-containing protein</fullName>
    </recommendedName>
</protein>
<dbReference type="PANTHER" id="PTHR35982">
    <property type="entry name" value="AGAP005361-PA"/>
    <property type="match status" value="1"/>
</dbReference>
<keyword evidence="1" id="KW-1133">Transmembrane helix</keyword>
<keyword evidence="4" id="KW-1185">Reference proteome</keyword>
<dbReference type="OrthoDB" id="188749at2759"/>
<feature type="domain" description="DUF7802" evidence="2">
    <location>
        <begin position="41"/>
        <end position="418"/>
    </location>
</feature>
<name>A0A821LLF8_9NEOP</name>
<feature type="transmembrane region" description="Helical" evidence="1">
    <location>
        <begin position="238"/>
        <end position="261"/>
    </location>
</feature>
<feature type="transmembrane region" description="Helical" evidence="1">
    <location>
        <begin position="273"/>
        <end position="291"/>
    </location>
</feature>
<dbReference type="PANTHER" id="PTHR35982:SF1">
    <property type="entry name" value="SPIROCYCLASE, AVEC FAMILY"/>
    <property type="match status" value="1"/>
</dbReference>